<comment type="caution">
    <text evidence="1">The sequence shown here is derived from an EMBL/GenBank/DDBJ whole genome shotgun (WGS) entry which is preliminary data.</text>
</comment>
<proteinExistence type="predicted"/>
<name>A0ACC2UZ56_9TREE</name>
<evidence type="ECO:0000313" key="2">
    <source>
        <dbReference type="Proteomes" id="UP001227268"/>
    </source>
</evidence>
<accession>A0ACC2UZ56</accession>
<keyword evidence="2" id="KW-1185">Reference proteome</keyword>
<reference evidence="1" key="1">
    <citation type="submission" date="2023-04" db="EMBL/GenBank/DDBJ databases">
        <title>Draft Genome sequencing of Naganishia species isolated from polar environments using Oxford Nanopore Technology.</title>
        <authorList>
            <person name="Leo P."/>
            <person name="Venkateswaran K."/>
        </authorList>
    </citation>
    <scope>NUCLEOTIDE SEQUENCE</scope>
    <source>
        <strain evidence="1">MNA-CCFEE 5423</strain>
    </source>
</reference>
<gene>
    <name evidence="1" type="ORF">QFC21_006914</name>
</gene>
<sequence>MSKLSAPKFCPYPLAPLTSSGTITGKDTIKKQEIENLENQSIPYGLLEKPNTLGESDQGKSHMPEMERPERDSGMSSLMGSRPGVEPNALSSCTSKTPYIWLSSTCLSKTETSPRMTRYKVLPLVDFGSTLSEHNIQEGATNALQVHQDRIIEPVPTSAGQIMEPRDPKHLLSNISNRLQASENEEGEIEPSPQAGLLGSFKRDPRARRKQQSVRFCSKPPLEGVALRQCEYDRTSHPVVVRLTYREMVELREMKIDMGIVTKRQVVAGGSVGNTLSDQSHKRNTPRARPLSESALCARFNTGDGTASERLGSGADTDGATSTAYITRASEFPSSPRLLSRLRDMGEPRPPARGSGFGASVEPKFGFDKAMDYDSPPPIRDSTRRLARKVGGDFAVEESEFQKELRKARAELETIEVKEVREKIKSHGLAT</sequence>
<dbReference type="Proteomes" id="UP001227268">
    <property type="component" value="Unassembled WGS sequence"/>
</dbReference>
<organism evidence="1 2">
    <name type="scientific">Naganishia friedmannii</name>
    <dbReference type="NCBI Taxonomy" id="89922"/>
    <lineage>
        <taxon>Eukaryota</taxon>
        <taxon>Fungi</taxon>
        <taxon>Dikarya</taxon>
        <taxon>Basidiomycota</taxon>
        <taxon>Agaricomycotina</taxon>
        <taxon>Tremellomycetes</taxon>
        <taxon>Filobasidiales</taxon>
        <taxon>Filobasidiaceae</taxon>
        <taxon>Naganishia</taxon>
    </lineage>
</organism>
<evidence type="ECO:0000313" key="1">
    <source>
        <dbReference type="EMBL" id="KAJ9092272.1"/>
    </source>
</evidence>
<protein>
    <submittedName>
        <fullName evidence="1">Uncharacterized protein</fullName>
    </submittedName>
</protein>
<dbReference type="EMBL" id="JASBWT010000040">
    <property type="protein sequence ID" value="KAJ9092272.1"/>
    <property type="molecule type" value="Genomic_DNA"/>
</dbReference>